<dbReference type="STRING" id="1560345.AWL63_10930"/>
<keyword evidence="2" id="KW-1185">Reference proteome</keyword>
<dbReference type="KEGG" id="span:AWL63_10930"/>
<name>A0A1B3ZAE3_9SPHN</name>
<accession>A0A1B3ZAE3</accession>
<dbReference type="AlphaFoldDB" id="A0A1B3ZAE3"/>
<organism evidence="1 2">
    <name type="scientific">Sphingomonas panacis</name>
    <dbReference type="NCBI Taxonomy" id="1560345"/>
    <lineage>
        <taxon>Bacteria</taxon>
        <taxon>Pseudomonadati</taxon>
        <taxon>Pseudomonadota</taxon>
        <taxon>Alphaproteobacteria</taxon>
        <taxon>Sphingomonadales</taxon>
        <taxon>Sphingomonadaceae</taxon>
        <taxon>Sphingomonas</taxon>
    </lineage>
</organism>
<dbReference type="OrthoDB" id="9844004at2"/>
<proteinExistence type="predicted"/>
<gene>
    <name evidence="1" type="ORF">AWL63_10930</name>
</gene>
<sequence>MSVIDTAIAPGLFDLPPHLVTSGTIYHDAWCTPYLCIHFPDLIGRVRVTVEFWNPAMIDRNPNEVVIRLDHRAIAVFPDLMPEQIQGVQRDVDVGAEGGLVLSIRSAGRCPQLAHDIRPLALVIRNLTLEPMQGLIG</sequence>
<reference evidence="1 2" key="1">
    <citation type="submission" date="2016-01" db="EMBL/GenBank/DDBJ databases">
        <title>Complete genome and mega plasmid sequence of Sphingomonas panacis DCY99 elicits systemic resistance in rice to Xanthomonas oryzae.</title>
        <authorList>
            <person name="Kim Y.J."/>
            <person name="Yang D.C."/>
            <person name="Sing P."/>
        </authorList>
    </citation>
    <scope>NUCLEOTIDE SEQUENCE [LARGE SCALE GENOMIC DNA]</scope>
    <source>
        <strain evidence="1 2">DCY99</strain>
    </source>
</reference>
<protein>
    <submittedName>
        <fullName evidence="1">Uncharacterized protein</fullName>
    </submittedName>
</protein>
<dbReference type="Proteomes" id="UP000094256">
    <property type="component" value="Chromosome"/>
</dbReference>
<evidence type="ECO:0000313" key="1">
    <source>
        <dbReference type="EMBL" id="AOH84404.1"/>
    </source>
</evidence>
<dbReference type="EMBL" id="CP014168">
    <property type="protein sequence ID" value="AOH84404.1"/>
    <property type="molecule type" value="Genomic_DNA"/>
</dbReference>
<dbReference type="RefSeq" id="WP_069204962.1">
    <property type="nucleotide sequence ID" value="NZ_CP014168.1"/>
</dbReference>
<evidence type="ECO:0000313" key="2">
    <source>
        <dbReference type="Proteomes" id="UP000094256"/>
    </source>
</evidence>